<reference evidence="3 4" key="1">
    <citation type="journal article" date="2018" name="G3 (Bethesda)">
        <title>Phylogenetic and Phylogenomic Definition of Rhizopus Species.</title>
        <authorList>
            <person name="Gryganskyi A.P."/>
            <person name="Golan J."/>
            <person name="Dolatabadi S."/>
            <person name="Mondo S."/>
            <person name="Robb S."/>
            <person name="Idnurm A."/>
            <person name="Muszewska A."/>
            <person name="Steczkiewicz K."/>
            <person name="Masonjones S."/>
            <person name="Liao H.L."/>
            <person name="Gajdeczka M.T."/>
            <person name="Anike F."/>
            <person name="Vuek A."/>
            <person name="Anishchenko I.M."/>
            <person name="Voigt K."/>
            <person name="de Hoog G.S."/>
            <person name="Smith M.E."/>
            <person name="Heitman J."/>
            <person name="Vilgalys R."/>
            <person name="Stajich J.E."/>
        </authorList>
    </citation>
    <scope>NUCLEOTIDE SEQUENCE [LARGE SCALE GENOMIC DNA]</scope>
    <source>
        <strain evidence="3 4">LSU 92-RS-03</strain>
    </source>
</reference>
<dbReference type="PRINTS" id="PR00625">
    <property type="entry name" value="JDOMAIN"/>
</dbReference>
<evidence type="ECO:0000313" key="4">
    <source>
        <dbReference type="Proteomes" id="UP000253551"/>
    </source>
</evidence>
<dbReference type="EMBL" id="PJQM01001436">
    <property type="protein sequence ID" value="RCI02339.1"/>
    <property type="molecule type" value="Genomic_DNA"/>
</dbReference>
<dbReference type="SMART" id="SM00271">
    <property type="entry name" value="DnaJ"/>
    <property type="match status" value="1"/>
</dbReference>
<dbReference type="InterPro" id="IPR036869">
    <property type="entry name" value="J_dom_sf"/>
</dbReference>
<dbReference type="GO" id="GO:0031072">
    <property type="term" value="F:heat shock protein binding"/>
    <property type="evidence" value="ECO:0007669"/>
    <property type="project" value="TreeGrafter"/>
</dbReference>
<dbReference type="InterPro" id="IPR018253">
    <property type="entry name" value="DnaJ_domain_CS"/>
</dbReference>
<dbReference type="PROSITE" id="PS00636">
    <property type="entry name" value="DNAJ_1"/>
    <property type="match status" value="1"/>
</dbReference>
<dbReference type="SUPFAM" id="SSF46565">
    <property type="entry name" value="Chaperone J-domain"/>
    <property type="match status" value="1"/>
</dbReference>
<name>A0A367KJJ7_RHIST</name>
<dbReference type="InterPro" id="IPR001623">
    <property type="entry name" value="DnaJ_domain"/>
</dbReference>
<proteinExistence type="predicted"/>
<dbReference type="PROSITE" id="PS50076">
    <property type="entry name" value="DNAJ_2"/>
    <property type="match status" value="1"/>
</dbReference>
<dbReference type="AlphaFoldDB" id="A0A367KJJ7"/>
<dbReference type="CDD" id="cd06257">
    <property type="entry name" value="DnaJ"/>
    <property type="match status" value="1"/>
</dbReference>
<dbReference type="Gene3D" id="1.10.287.110">
    <property type="entry name" value="DnaJ domain"/>
    <property type="match status" value="1"/>
</dbReference>
<sequence length="262" mass="30392">MALDCYKILQLENTATLADIKKAYRKLALQFHSDKQPTNATPEQLEKANASFQQLGMAYAVLSDPKRKERYDKTGVTEESLFEDGDKDWTAYFKELWSGIVNEETIEAHKSKYQGSEEERQDVLKAYNQVKGDMDKILTMIECSSASDCPRFEKMIREAIKKKEVVLHKKLNPTTTEKAQQARLKKEAREQAEFDAQQNEKEEDGLAALIQQRNKDRQARMDSIIDTLANSEKKKGKKRKQEDMPSEEEFQQLQEKLFKKKK</sequence>
<evidence type="ECO:0000256" key="1">
    <source>
        <dbReference type="SAM" id="MobiDB-lite"/>
    </source>
</evidence>
<organism evidence="3 4">
    <name type="scientific">Rhizopus stolonifer</name>
    <name type="common">Rhizopus nigricans</name>
    <dbReference type="NCBI Taxonomy" id="4846"/>
    <lineage>
        <taxon>Eukaryota</taxon>
        <taxon>Fungi</taxon>
        <taxon>Fungi incertae sedis</taxon>
        <taxon>Mucoromycota</taxon>
        <taxon>Mucoromycotina</taxon>
        <taxon>Mucoromycetes</taxon>
        <taxon>Mucorales</taxon>
        <taxon>Mucorineae</taxon>
        <taxon>Rhizopodaceae</taxon>
        <taxon>Rhizopus</taxon>
    </lineage>
</organism>
<dbReference type="Pfam" id="PF00226">
    <property type="entry name" value="DnaJ"/>
    <property type="match status" value="1"/>
</dbReference>
<feature type="region of interest" description="Disordered" evidence="1">
    <location>
        <begin position="194"/>
        <end position="262"/>
    </location>
</feature>
<gene>
    <name evidence="3" type="ORF">CU098_005681</name>
</gene>
<evidence type="ECO:0000259" key="2">
    <source>
        <dbReference type="PROSITE" id="PS50076"/>
    </source>
</evidence>
<comment type="caution">
    <text evidence="3">The sequence shown here is derived from an EMBL/GenBank/DDBJ whole genome shotgun (WGS) entry which is preliminary data.</text>
</comment>
<evidence type="ECO:0000313" key="3">
    <source>
        <dbReference type="EMBL" id="RCI02339.1"/>
    </source>
</evidence>
<dbReference type="Proteomes" id="UP000253551">
    <property type="component" value="Unassembled WGS sequence"/>
</dbReference>
<dbReference type="STRING" id="4846.A0A367KJJ7"/>
<dbReference type="InterPro" id="IPR052594">
    <property type="entry name" value="J_domain-containing_protein"/>
</dbReference>
<protein>
    <recommendedName>
        <fullName evidence="2">J domain-containing protein</fullName>
    </recommendedName>
</protein>
<dbReference type="PANTHER" id="PTHR44144">
    <property type="entry name" value="DNAJ HOMOLOG SUBFAMILY C MEMBER 9"/>
    <property type="match status" value="1"/>
</dbReference>
<dbReference type="Pfam" id="PF23302">
    <property type="entry name" value="HTH_DNAJC9"/>
    <property type="match status" value="1"/>
</dbReference>
<dbReference type="InterPro" id="IPR056453">
    <property type="entry name" value="HTH_DNAJC9"/>
</dbReference>
<feature type="domain" description="J" evidence="2">
    <location>
        <begin position="4"/>
        <end position="75"/>
    </location>
</feature>
<dbReference type="OrthoDB" id="110024at2759"/>
<dbReference type="PANTHER" id="PTHR44144:SF1">
    <property type="entry name" value="DNAJ HOMOLOG SUBFAMILY C MEMBER 9"/>
    <property type="match status" value="1"/>
</dbReference>
<accession>A0A367KJJ7</accession>
<keyword evidence="4" id="KW-1185">Reference proteome</keyword>
<dbReference type="GO" id="GO:0005737">
    <property type="term" value="C:cytoplasm"/>
    <property type="evidence" value="ECO:0007669"/>
    <property type="project" value="TreeGrafter"/>
</dbReference>
<dbReference type="GO" id="GO:0005634">
    <property type="term" value="C:nucleus"/>
    <property type="evidence" value="ECO:0007669"/>
    <property type="project" value="TreeGrafter"/>
</dbReference>